<gene>
    <name evidence="8" type="ORF">K503DRAFT_726705</name>
</gene>
<dbReference type="PANTHER" id="PTHR11552:SF147">
    <property type="entry name" value="CHOLINE DEHYDROGENASE, MITOCHONDRIAL"/>
    <property type="match status" value="1"/>
</dbReference>
<dbReference type="PANTHER" id="PTHR11552">
    <property type="entry name" value="GLUCOSE-METHANOL-CHOLINE GMC OXIDOREDUCTASE"/>
    <property type="match status" value="1"/>
</dbReference>
<feature type="active site" description="Proton donor" evidence="5">
    <location>
        <position position="591"/>
    </location>
</feature>
<dbReference type="Gene3D" id="3.30.560.10">
    <property type="entry name" value="Glucose Oxidase, domain 3"/>
    <property type="match status" value="1"/>
</dbReference>
<name>A0A1B7MJF8_9AGAM</name>
<dbReference type="PROSITE" id="PS00624">
    <property type="entry name" value="GMC_OXRED_2"/>
    <property type="match status" value="1"/>
</dbReference>
<dbReference type="PIRSF" id="PIRSF000137">
    <property type="entry name" value="Alcohol_oxidase"/>
    <property type="match status" value="1"/>
</dbReference>
<dbReference type="Proteomes" id="UP000092154">
    <property type="component" value="Unassembled WGS sequence"/>
</dbReference>
<dbReference type="InterPro" id="IPR000172">
    <property type="entry name" value="GMC_OxRdtase_N"/>
</dbReference>
<evidence type="ECO:0000313" key="9">
    <source>
        <dbReference type="Proteomes" id="UP000092154"/>
    </source>
</evidence>
<dbReference type="SUPFAM" id="SSF51905">
    <property type="entry name" value="FAD/NAD(P)-binding domain"/>
    <property type="match status" value="1"/>
</dbReference>
<dbReference type="InParanoid" id="A0A1B7MJF8"/>
<evidence type="ECO:0000313" key="8">
    <source>
        <dbReference type="EMBL" id="OAX32729.1"/>
    </source>
</evidence>
<evidence type="ECO:0000256" key="3">
    <source>
        <dbReference type="ARBA" id="ARBA00022630"/>
    </source>
</evidence>
<dbReference type="Pfam" id="PF05199">
    <property type="entry name" value="GMC_oxred_C"/>
    <property type="match status" value="1"/>
</dbReference>
<dbReference type="SUPFAM" id="SSF54373">
    <property type="entry name" value="FAD-linked reductases, C-terminal domain"/>
    <property type="match status" value="1"/>
</dbReference>
<evidence type="ECO:0000256" key="4">
    <source>
        <dbReference type="ARBA" id="ARBA00022827"/>
    </source>
</evidence>
<evidence type="ECO:0000256" key="2">
    <source>
        <dbReference type="ARBA" id="ARBA00010790"/>
    </source>
</evidence>
<feature type="binding site" evidence="6">
    <location>
        <position position="302"/>
    </location>
    <ligand>
        <name>FAD</name>
        <dbReference type="ChEBI" id="CHEBI:57692"/>
    </ligand>
</feature>
<evidence type="ECO:0000256" key="1">
    <source>
        <dbReference type="ARBA" id="ARBA00001974"/>
    </source>
</evidence>
<protein>
    <submittedName>
        <fullName evidence="8">Alcohol oxidase</fullName>
    </submittedName>
</protein>
<dbReference type="AlphaFoldDB" id="A0A1B7MJF8"/>
<dbReference type="InterPro" id="IPR007867">
    <property type="entry name" value="GMC_OxRtase_C"/>
</dbReference>
<dbReference type="Gene3D" id="3.50.50.60">
    <property type="entry name" value="FAD/NAD(P)-binding domain"/>
    <property type="match status" value="1"/>
</dbReference>
<dbReference type="InterPro" id="IPR036188">
    <property type="entry name" value="FAD/NAD-bd_sf"/>
</dbReference>
<reference evidence="8 9" key="1">
    <citation type="submission" date="2016-06" db="EMBL/GenBank/DDBJ databases">
        <title>Comparative genomics of the ectomycorrhizal sister species Rhizopogon vinicolor and Rhizopogon vesiculosus (Basidiomycota: Boletales) reveals a divergence of the mating type B locus.</title>
        <authorList>
            <consortium name="DOE Joint Genome Institute"/>
            <person name="Mujic A.B."/>
            <person name="Kuo A."/>
            <person name="Tritt A."/>
            <person name="Lipzen A."/>
            <person name="Chen C."/>
            <person name="Johnson J."/>
            <person name="Sharma A."/>
            <person name="Barry K."/>
            <person name="Grigoriev I.V."/>
            <person name="Spatafora J.W."/>
        </authorList>
    </citation>
    <scope>NUCLEOTIDE SEQUENCE [LARGE SCALE GENOMIC DNA]</scope>
    <source>
        <strain evidence="8 9">AM-OR11-026</strain>
    </source>
</reference>
<dbReference type="OrthoDB" id="269227at2759"/>
<dbReference type="STRING" id="1314800.A0A1B7MJF8"/>
<keyword evidence="9" id="KW-1185">Reference proteome</keyword>
<keyword evidence="4 6" id="KW-0274">FAD</keyword>
<dbReference type="GO" id="GO:0016614">
    <property type="term" value="F:oxidoreductase activity, acting on CH-OH group of donors"/>
    <property type="evidence" value="ECO:0007669"/>
    <property type="project" value="InterPro"/>
</dbReference>
<feature type="active site" description="Proton acceptor" evidence="5">
    <location>
        <position position="631"/>
    </location>
</feature>
<evidence type="ECO:0000256" key="6">
    <source>
        <dbReference type="PIRSR" id="PIRSR000137-2"/>
    </source>
</evidence>
<dbReference type="InterPro" id="IPR012132">
    <property type="entry name" value="GMC_OxRdtase"/>
</dbReference>
<accession>A0A1B7MJF8</accession>
<sequence>MAYKDALVKLLDLLNVLQARSGTRTRLSLGAASVAAITIILRRITAKQPKLITDYTKVARNVDDNGLEFDEWDFIIVGGGTAGCVLASRLSEDPNLRVLLIEAGGSSKNVAESKIPSAFLKLFRTQFDYEFYTEPQQHAGNKKKYWPRAKLLGGCSAMNSMMAQYGAPSDFDEWAEIAGDESWSWNNFSKRVLHFSYIRKFEKYTPNPRFPHADPLVRGVNGPVEIGYNAYTWKGSEAFIQASVNAGIPLSHDFCTTKGTKGTNKVLTYIDSKSTRVSAEAAYLTDEVLARPNLKVVTYARVTKVLFDTSSGIPRATGVEFVHESRMGKVGPKFRARATKEVIISGGAIHSPQILMLSGVGPAMQLSRHNIPVVFDAPGVGANLLDHPMCTLRLKETTGMTFNHLTPYDLRTRCLFVRDLLRYQLWGTGPITSNIGEAVAFFRSDDPILFPPSPMEAGYIEDSTSGPDAPDLELIVCPAVVRSDDELIGKDLYAYQMIVVLLRPTSKGSLILKSADPLDHPLIDPSYLETKHDIDVFVRGLRAAIKIAHTAPMSSVTDVDSTHPHLDHHFSQLSDGELADIVRDRVETLYHPVGTCSMGPGGVVDSNLCVKGIQGLRVCDASIFPKLVAGHTTGAVIATAEKLADVIKARYS</sequence>
<comment type="similarity">
    <text evidence="2">Belongs to the GMC oxidoreductase family.</text>
</comment>
<dbReference type="Pfam" id="PF00732">
    <property type="entry name" value="GMC_oxred_N"/>
    <property type="match status" value="1"/>
</dbReference>
<dbReference type="EMBL" id="KV448931">
    <property type="protein sequence ID" value="OAX32729.1"/>
    <property type="molecule type" value="Genomic_DNA"/>
</dbReference>
<comment type="cofactor">
    <cofactor evidence="1 6">
        <name>FAD</name>
        <dbReference type="ChEBI" id="CHEBI:57692"/>
    </cofactor>
</comment>
<organism evidence="8 9">
    <name type="scientific">Rhizopogon vinicolor AM-OR11-026</name>
    <dbReference type="NCBI Taxonomy" id="1314800"/>
    <lineage>
        <taxon>Eukaryota</taxon>
        <taxon>Fungi</taxon>
        <taxon>Dikarya</taxon>
        <taxon>Basidiomycota</taxon>
        <taxon>Agaricomycotina</taxon>
        <taxon>Agaricomycetes</taxon>
        <taxon>Agaricomycetidae</taxon>
        <taxon>Boletales</taxon>
        <taxon>Suillineae</taxon>
        <taxon>Rhizopogonaceae</taxon>
        <taxon>Rhizopogon</taxon>
    </lineage>
</organism>
<proteinExistence type="inferred from homology"/>
<evidence type="ECO:0000256" key="5">
    <source>
        <dbReference type="PIRSR" id="PIRSR000137-1"/>
    </source>
</evidence>
<evidence type="ECO:0000259" key="7">
    <source>
        <dbReference type="PROSITE" id="PS00624"/>
    </source>
</evidence>
<feature type="domain" description="Glucose-methanol-choline oxidoreductase N-terminal" evidence="7">
    <location>
        <begin position="347"/>
        <end position="361"/>
    </location>
</feature>
<dbReference type="GO" id="GO:0050660">
    <property type="term" value="F:flavin adenine dinucleotide binding"/>
    <property type="evidence" value="ECO:0007669"/>
    <property type="project" value="InterPro"/>
</dbReference>
<keyword evidence="3" id="KW-0285">Flavoprotein</keyword>